<keyword evidence="6" id="KW-1185">Reference proteome</keyword>
<dbReference type="InterPro" id="IPR036390">
    <property type="entry name" value="WH_DNA-bd_sf"/>
</dbReference>
<evidence type="ECO:0000259" key="4">
    <source>
        <dbReference type="PROSITE" id="PS50995"/>
    </source>
</evidence>
<proteinExistence type="predicted"/>
<dbReference type="SMART" id="SM00347">
    <property type="entry name" value="HTH_MARR"/>
    <property type="match status" value="1"/>
</dbReference>
<accession>A0ABU8EY51</accession>
<dbReference type="PROSITE" id="PS50995">
    <property type="entry name" value="HTH_MARR_2"/>
    <property type="match status" value="1"/>
</dbReference>
<keyword evidence="3" id="KW-0804">Transcription</keyword>
<evidence type="ECO:0000313" key="5">
    <source>
        <dbReference type="EMBL" id="MEI4551912.1"/>
    </source>
</evidence>
<name>A0ABU8EY51_9GAMM</name>
<evidence type="ECO:0000256" key="1">
    <source>
        <dbReference type="ARBA" id="ARBA00023015"/>
    </source>
</evidence>
<reference evidence="5 6" key="1">
    <citation type="submission" date="2023-12" db="EMBL/GenBank/DDBJ databases">
        <title>Friends and Foes: Symbiotic and Algicidal bacterial influence on Karenia brevis blooms.</title>
        <authorList>
            <person name="Fei C."/>
            <person name="Mohamed A.R."/>
            <person name="Booker A."/>
            <person name="Arshad M."/>
            <person name="Klass S."/>
            <person name="Ahn S."/>
            <person name="Gilbert P.M."/>
            <person name="Heil C.A."/>
            <person name="Martinez J.M."/>
            <person name="Amin S.A."/>
        </authorList>
    </citation>
    <scope>NUCLEOTIDE SEQUENCE [LARGE SCALE GENOMIC DNA]</scope>
    <source>
        <strain evidence="5 6">CE15</strain>
    </source>
</reference>
<evidence type="ECO:0000313" key="6">
    <source>
        <dbReference type="Proteomes" id="UP001382455"/>
    </source>
</evidence>
<dbReference type="InterPro" id="IPR052067">
    <property type="entry name" value="Metal_resp_HTH_trans_reg"/>
</dbReference>
<dbReference type="CDD" id="cd00090">
    <property type="entry name" value="HTH_ARSR"/>
    <property type="match status" value="1"/>
</dbReference>
<keyword evidence="1" id="KW-0805">Transcription regulation</keyword>
<dbReference type="InterPro" id="IPR011991">
    <property type="entry name" value="ArsR-like_HTH"/>
</dbReference>
<dbReference type="PRINTS" id="PR00598">
    <property type="entry name" value="HTHMARR"/>
</dbReference>
<sequence>MISLDSFLPYRLARLSNTLSNSFAKVYADKYGLTVPQWRVIAHLAQQSNLTARDICDRAELDKSTASRAVKQLIEKGIVVGMQDKKDKRATVLALTKAGEQLFFQLASDANNWQNALFDKLTHEEQSTLFTIINKLDDVTD</sequence>
<dbReference type="Proteomes" id="UP001382455">
    <property type="component" value="Unassembled WGS sequence"/>
</dbReference>
<dbReference type="RefSeq" id="WP_336436800.1">
    <property type="nucleotide sequence ID" value="NZ_JBAWKS010000002.1"/>
</dbReference>
<dbReference type="SUPFAM" id="SSF46785">
    <property type="entry name" value="Winged helix' DNA-binding domain"/>
    <property type="match status" value="1"/>
</dbReference>
<dbReference type="InterPro" id="IPR036388">
    <property type="entry name" value="WH-like_DNA-bd_sf"/>
</dbReference>
<dbReference type="PANTHER" id="PTHR35790">
    <property type="entry name" value="HTH-TYPE TRANSCRIPTIONAL REGULATOR PCHR"/>
    <property type="match status" value="1"/>
</dbReference>
<keyword evidence="2" id="KW-0238">DNA-binding</keyword>
<dbReference type="PANTHER" id="PTHR35790:SF4">
    <property type="entry name" value="HTH-TYPE TRANSCRIPTIONAL REGULATOR PCHR"/>
    <property type="match status" value="1"/>
</dbReference>
<evidence type="ECO:0000256" key="3">
    <source>
        <dbReference type="ARBA" id="ARBA00023163"/>
    </source>
</evidence>
<dbReference type="InterPro" id="IPR000835">
    <property type="entry name" value="HTH_MarR-typ"/>
</dbReference>
<comment type="caution">
    <text evidence="5">The sequence shown here is derived from an EMBL/GenBank/DDBJ whole genome shotgun (WGS) entry which is preliminary data.</text>
</comment>
<protein>
    <submittedName>
        <fullName evidence="5">MarR family winged helix-turn-helix transcriptional regulator</fullName>
    </submittedName>
</protein>
<feature type="domain" description="HTH marR-type" evidence="4">
    <location>
        <begin position="5"/>
        <end position="138"/>
    </location>
</feature>
<dbReference type="Pfam" id="PF12802">
    <property type="entry name" value="MarR_2"/>
    <property type="match status" value="1"/>
</dbReference>
<dbReference type="Gene3D" id="1.10.10.10">
    <property type="entry name" value="Winged helix-like DNA-binding domain superfamily/Winged helix DNA-binding domain"/>
    <property type="match status" value="1"/>
</dbReference>
<evidence type="ECO:0000256" key="2">
    <source>
        <dbReference type="ARBA" id="ARBA00023125"/>
    </source>
</evidence>
<gene>
    <name evidence="5" type="ORF">WAE96_19705</name>
</gene>
<dbReference type="EMBL" id="JBAWKS010000002">
    <property type="protein sequence ID" value="MEI4551912.1"/>
    <property type="molecule type" value="Genomic_DNA"/>
</dbReference>
<organism evidence="5 6">
    <name type="scientific">Pseudoalteromonas spongiae</name>
    <dbReference type="NCBI Taxonomy" id="298657"/>
    <lineage>
        <taxon>Bacteria</taxon>
        <taxon>Pseudomonadati</taxon>
        <taxon>Pseudomonadota</taxon>
        <taxon>Gammaproteobacteria</taxon>
        <taxon>Alteromonadales</taxon>
        <taxon>Pseudoalteromonadaceae</taxon>
        <taxon>Pseudoalteromonas</taxon>
    </lineage>
</organism>